<reference evidence="5 6" key="1">
    <citation type="submission" date="2019-05" db="EMBL/GenBank/DDBJ databases">
        <title>Flagellimonas sp. AsT0115, sp. nov., isolated from a marine red algae, Asparagopsis taxiformis.</title>
        <authorList>
            <person name="Kim J."/>
            <person name="Jeong S.E."/>
            <person name="Jeon C.O."/>
        </authorList>
    </citation>
    <scope>NUCLEOTIDE SEQUENCE [LARGE SCALE GENOMIC DNA]</scope>
    <source>
        <strain evidence="5 6">AsT0115</strain>
    </source>
</reference>
<comment type="caution">
    <text evidence="5">The sequence shown here is derived from an EMBL/GenBank/DDBJ whole genome shotgun (WGS) entry which is preliminary data.</text>
</comment>
<dbReference type="SUPFAM" id="SSF51197">
    <property type="entry name" value="Clavaminate synthase-like"/>
    <property type="match status" value="1"/>
</dbReference>
<evidence type="ECO:0000313" key="5">
    <source>
        <dbReference type="EMBL" id="TMU54748.1"/>
    </source>
</evidence>
<dbReference type="Gene3D" id="2.60.120.620">
    <property type="entry name" value="q2cbj1_9rhob like domain"/>
    <property type="match status" value="1"/>
</dbReference>
<gene>
    <name evidence="5" type="ORF">FGG15_11140</name>
</gene>
<evidence type="ECO:0000256" key="2">
    <source>
        <dbReference type="ARBA" id="ARBA00022964"/>
    </source>
</evidence>
<dbReference type="InterPro" id="IPR018655">
    <property type="entry name" value="DUF2086"/>
</dbReference>
<proteinExistence type="predicted"/>
<dbReference type="SMART" id="SM00702">
    <property type="entry name" value="P4Hc"/>
    <property type="match status" value="1"/>
</dbReference>
<dbReference type="Pfam" id="PF09859">
    <property type="entry name" value="Oxygenase-NA"/>
    <property type="match status" value="1"/>
</dbReference>
<evidence type="ECO:0000256" key="3">
    <source>
        <dbReference type="ARBA" id="ARBA00023002"/>
    </source>
</evidence>
<evidence type="ECO:0000313" key="6">
    <source>
        <dbReference type="Proteomes" id="UP000751614"/>
    </source>
</evidence>
<evidence type="ECO:0000259" key="4">
    <source>
        <dbReference type="SMART" id="SM00702"/>
    </source>
</evidence>
<dbReference type="Proteomes" id="UP000751614">
    <property type="component" value="Unassembled WGS sequence"/>
</dbReference>
<organism evidence="5 6">
    <name type="scientific">Flagellimonas algicola</name>
    <dbReference type="NCBI Taxonomy" id="2583815"/>
    <lineage>
        <taxon>Bacteria</taxon>
        <taxon>Pseudomonadati</taxon>
        <taxon>Bacteroidota</taxon>
        <taxon>Flavobacteriia</taxon>
        <taxon>Flavobacteriales</taxon>
        <taxon>Flavobacteriaceae</taxon>
        <taxon>Flagellimonas</taxon>
    </lineage>
</organism>
<keyword evidence="3" id="KW-0560">Oxidoreductase</keyword>
<name>A0ABY2WIS4_9FLAO</name>
<comment type="cofactor">
    <cofactor evidence="1">
        <name>L-ascorbate</name>
        <dbReference type="ChEBI" id="CHEBI:38290"/>
    </cofactor>
</comment>
<accession>A0ABY2WIS4</accession>
<keyword evidence="2" id="KW-0223">Dioxygenase</keyword>
<feature type="domain" description="Prolyl 4-hydroxylase alpha subunit" evidence="4">
    <location>
        <begin position="17"/>
        <end position="227"/>
    </location>
</feature>
<keyword evidence="6" id="KW-1185">Reference proteome</keyword>
<evidence type="ECO:0000256" key="1">
    <source>
        <dbReference type="ARBA" id="ARBA00001961"/>
    </source>
</evidence>
<sequence>MHLKINRDFVQNEISQKGYVVIEDVLSDQECHQLIFNFDATQLYRKTVNMERYRFGAGTYRYFKYPLPDIIERLREMVYPELVPIANQWMSKLKLDLVYPKDLGKLHQLCVDHGQHLATPLILKYQKGGFNTLHQDLYGEVYFPMQAVLFLNDYGADYSGGEFVLTQQVPRAQSKAMVLHPKKGSMLIFCTNFRPVQGKNGFYRVTMKHGVSEVHSGERYTLGIIFHDAAQ</sequence>
<dbReference type="RefSeq" id="WP_138836230.1">
    <property type="nucleotide sequence ID" value="NZ_VCNI01000002.1"/>
</dbReference>
<dbReference type="InterPro" id="IPR006620">
    <property type="entry name" value="Pro_4_hyd_alph"/>
</dbReference>
<dbReference type="EMBL" id="VCNI01000002">
    <property type="protein sequence ID" value="TMU54748.1"/>
    <property type="molecule type" value="Genomic_DNA"/>
</dbReference>
<protein>
    <submittedName>
        <fullName evidence="5">Prolyl 4-hydroxylase subunit alpha</fullName>
    </submittedName>
</protein>